<dbReference type="InterPro" id="IPR017850">
    <property type="entry name" value="Alkaline_phosphatase_core_sf"/>
</dbReference>
<keyword evidence="4" id="KW-0106">Calcium</keyword>
<dbReference type="EMBL" id="GL890952">
    <property type="protein sequence ID" value="EGJ30541.1"/>
    <property type="molecule type" value="Genomic_DNA"/>
</dbReference>
<dbReference type="PANTHER" id="PTHR42693">
    <property type="entry name" value="ARYLSULFATASE FAMILY MEMBER"/>
    <property type="match status" value="1"/>
</dbReference>
<dbReference type="AlphaFoldDB" id="F4XXX2"/>
<dbReference type="Gene3D" id="3.30.1120.10">
    <property type="match status" value="1"/>
</dbReference>
<dbReference type="Pfam" id="PF00884">
    <property type="entry name" value="Sulfatase"/>
    <property type="match status" value="1"/>
</dbReference>
<name>F4XXX2_9CYAN</name>
<protein>
    <submittedName>
        <fullName evidence="6">Arylsulfatase A family enzyme</fullName>
    </submittedName>
</protein>
<organism evidence="6 7">
    <name type="scientific">Moorena producens 3L</name>
    <dbReference type="NCBI Taxonomy" id="489825"/>
    <lineage>
        <taxon>Bacteria</taxon>
        <taxon>Bacillati</taxon>
        <taxon>Cyanobacteriota</taxon>
        <taxon>Cyanophyceae</taxon>
        <taxon>Coleofasciculales</taxon>
        <taxon>Coleofasciculaceae</taxon>
        <taxon>Moorena</taxon>
    </lineage>
</organism>
<dbReference type="Proteomes" id="UP000003959">
    <property type="component" value="Unassembled WGS sequence"/>
</dbReference>
<reference evidence="7" key="1">
    <citation type="journal article" date="2011" name="Proc. Natl. Acad. Sci. U.S.A.">
        <title>Genomic insights into the physiology and ecology of the marine filamentous cyanobacterium Lyngbya majuscula.</title>
        <authorList>
            <person name="Jones A.C."/>
            <person name="Monroe E.A."/>
            <person name="Podell S."/>
            <person name="Hess W.R."/>
            <person name="Klages S."/>
            <person name="Esquenazi E."/>
            <person name="Niessen S."/>
            <person name="Hoover H."/>
            <person name="Rothmann M."/>
            <person name="Lasken R.S."/>
            <person name="Yates J.R.III."/>
            <person name="Reinhardt R."/>
            <person name="Kube M."/>
            <person name="Burkart M.D."/>
            <person name="Allen E.E."/>
            <person name="Dorrestein P.C."/>
            <person name="Gerwick W.H."/>
            <person name="Gerwick L."/>
        </authorList>
    </citation>
    <scope>NUCLEOTIDE SEQUENCE [LARGE SCALE GENOMIC DNA]</scope>
    <source>
        <strain evidence="7">3L</strain>
    </source>
</reference>
<evidence type="ECO:0000313" key="7">
    <source>
        <dbReference type="Proteomes" id="UP000003959"/>
    </source>
</evidence>
<evidence type="ECO:0000313" key="6">
    <source>
        <dbReference type="EMBL" id="EGJ30541.1"/>
    </source>
</evidence>
<dbReference type="InterPro" id="IPR000917">
    <property type="entry name" value="Sulfatase_N"/>
</dbReference>
<gene>
    <name evidence="6" type="ORF">LYNGBM3L_49470</name>
</gene>
<feature type="domain" description="Sulfatase N-terminal" evidence="5">
    <location>
        <begin position="63"/>
        <end position="497"/>
    </location>
</feature>
<dbReference type="HOGENOM" id="CLU_006332_11_0_3"/>
<dbReference type="CDD" id="cd16025">
    <property type="entry name" value="PAS_like"/>
    <property type="match status" value="1"/>
</dbReference>
<accession>F4XXX2</accession>
<evidence type="ECO:0000256" key="1">
    <source>
        <dbReference type="ARBA" id="ARBA00008779"/>
    </source>
</evidence>
<dbReference type="PANTHER" id="PTHR42693:SF43">
    <property type="entry name" value="BLL2667 PROTEIN"/>
    <property type="match status" value="1"/>
</dbReference>
<dbReference type="InterPro" id="IPR050738">
    <property type="entry name" value="Sulfatase"/>
</dbReference>
<keyword evidence="2" id="KW-0479">Metal-binding</keyword>
<dbReference type="RefSeq" id="WP_009149674.1">
    <property type="nucleotide sequence ID" value="NZ_GL890952.1"/>
</dbReference>
<dbReference type="eggNOG" id="COG3119">
    <property type="taxonomic scope" value="Bacteria"/>
</dbReference>
<dbReference type="InterPro" id="IPR024607">
    <property type="entry name" value="Sulfatase_CS"/>
</dbReference>
<dbReference type="PROSITE" id="PS00523">
    <property type="entry name" value="SULFATASE_1"/>
    <property type="match status" value="1"/>
</dbReference>
<keyword evidence="7" id="KW-1185">Reference proteome</keyword>
<keyword evidence="3" id="KW-0378">Hydrolase</keyword>
<sequence>MEPGRLVSSDAIALFLSIAVPPGLAQDLPLPDPTFNGQIEETYDQSEADDAILMSPQPPEGAPNILLVLLDDVGFGASEAFGGPIVTPTLDKLVENGLSYNRFHTTSLCSPTRAALLTGRNSHSAASGSIQEMATGFPGYTGLIPQSTATVAQILQAHGYSTSWFGKNHNVPDNQTCWFGPFTRWPNDLGFDYFYGFIGGETDQWYPTLYENRNPINQPASPEEGYNLNHDLADQAISWLRYNRSLSPDTPFFLYFSPGATHAPHQPPASYVDKYKAGGEHAIAAGSPNGMFVDGWDVEQAAICANQKAQGVIPADAKCTERPAAIPAWDDPQFDLEGARDLLALQMQTYAGFLEYTDEEVGRVIDAIDELGEKDNTLIIYIVGDNGASAEGGIPGTCNEIANLGGAPLTMEDNLKCKDIWGGPETSPHFAIGWSWATDSPFRWTKQVASYFGGTRNPMVISWPDGIQATGDRNLDLRDQFLHVIDVTPTILDIVGIQPPNKFNGIGQKPLEGASFANTFGKDGASQPAPRDTQYFEMFAHRGVYNDGWMASAFHRIPWITTGSSPIDEDKWELFNLDADFTQHDDLSAQNPDKLAELQALFDSEADKYGVLPIDDRFTERYLVERPTVLGDRTYFEFYPGAIHLPAASAPNVANTSYRITADLNISDAETVQGVILANGGTAGGYSLYVTPDHDLVYEYNYVDVERTLLTDLTPLSSGSTRVKVEFVYDGNTCSAGFGCGGRAFLYVNDMTTPVDCSRIEATFPGRFGVDTQDVGMDLQAPVSDTYKPPFEFTGGEIEKVTIDIDPSFNETPICSELF</sequence>
<dbReference type="Gene3D" id="3.40.720.10">
    <property type="entry name" value="Alkaline Phosphatase, subunit A"/>
    <property type="match status" value="1"/>
</dbReference>
<evidence type="ECO:0000259" key="5">
    <source>
        <dbReference type="Pfam" id="PF00884"/>
    </source>
</evidence>
<dbReference type="OrthoDB" id="9762324at2"/>
<evidence type="ECO:0000256" key="4">
    <source>
        <dbReference type="ARBA" id="ARBA00022837"/>
    </source>
</evidence>
<comment type="similarity">
    <text evidence="1">Belongs to the sulfatase family.</text>
</comment>
<proteinExistence type="inferred from homology"/>
<dbReference type="GO" id="GO:0016787">
    <property type="term" value="F:hydrolase activity"/>
    <property type="evidence" value="ECO:0007669"/>
    <property type="project" value="UniProtKB-KW"/>
</dbReference>
<evidence type="ECO:0000256" key="3">
    <source>
        <dbReference type="ARBA" id="ARBA00022801"/>
    </source>
</evidence>
<dbReference type="SUPFAM" id="SSF53649">
    <property type="entry name" value="Alkaline phosphatase-like"/>
    <property type="match status" value="1"/>
</dbReference>
<dbReference type="GO" id="GO:0046872">
    <property type="term" value="F:metal ion binding"/>
    <property type="evidence" value="ECO:0007669"/>
    <property type="project" value="UniProtKB-KW"/>
</dbReference>
<evidence type="ECO:0000256" key="2">
    <source>
        <dbReference type="ARBA" id="ARBA00022723"/>
    </source>
</evidence>